<comment type="caution">
    <text evidence="1">The sequence shown here is derived from an EMBL/GenBank/DDBJ whole genome shotgun (WGS) entry which is preliminary data.</text>
</comment>
<reference evidence="2" key="1">
    <citation type="submission" date="2016-06" db="EMBL/GenBank/DDBJ databases">
        <title>Parallel loss of symbiosis genes in relatives of nitrogen-fixing non-legume Parasponia.</title>
        <authorList>
            <person name="Van Velzen R."/>
            <person name="Holmer R."/>
            <person name="Bu F."/>
            <person name="Rutten L."/>
            <person name="Van Zeijl A."/>
            <person name="Liu W."/>
            <person name="Santuari L."/>
            <person name="Cao Q."/>
            <person name="Sharma T."/>
            <person name="Shen D."/>
            <person name="Roswanjaya Y."/>
            <person name="Wardhani T."/>
            <person name="Kalhor M.S."/>
            <person name="Jansen J."/>
            <person name="Van den Hoogen J."/>
            <person name="Gungor B."/>
            <person name="Hartog M."/>
            <person name="Hontelez J."/>
            <person name="Verver J."/>
            <person name="Yang W.-C."/>
            <person name="Schijlen E."/>
            <person name="Repin R."/>
            <person name="Schilthuizen M."/>
            <person name="Schranz E."/>
            <person name="Heidstra R."/>
            <person name="Miyata K."/>
            <person name="Fedorova E."/>
            <person name="Kohlen W."/>
            <person name="Bisseling T."/>
            <person name="Smit S."/>
            <person name="Geurts R."/>
        </authorList>
    </citation>
    <scope>NUCLEOTIDE SEQUENCE [LARGE SCALE GENOMIC DNA]</scope>
    <source>
        <strain evidence="2">cv. WU1-14</strain>
    </source>
</reference>
<organism evidence="1 2">
    <name type="scientific">Parasponia andersonii</name>
    <name type="common">Sponia andersonii</name>
    <dbReference type="NCBI Taxonomy" id="3476"/>
    <lineage>
        <taxon>Eukaryota</taxon>
        <taxon>Viridiplantae</taxon>
        <taxon>Streptophyta</taxon>
        <taxon>Embryophyta</taxon>
        <taxon>Tracheophyta</taxon>
        <taxon>Spermatophyta</taxon>
        <taxon>Magnoliopsida</taxon>
        <taxon>eudicotyledons</taxon>
        <taxon>Gunneridae</taxon>
        <taxon>Pentapetalae</taxon>
        <taxon>rosids</taxon>
        <taxon>fabids</taxon>
        <taxon>Rosales</taxon>
        <taxon>Cannabaceae</taxon>
        <taxon>Parasponia</taxon>
    </lineage>
</organism>
<keyword evidence="2" id="KW-1185">Reference proteome</keyword>
<protein>
    <submittedName>
        <fullName evidence="1">Uncharacterized protein</fullName>
    </submittedName>
</protein>
<name>A0A2P5B786_PARAD</name>
<dbReference type="EMBL" id="JXTB01000346">
    <property type="protein sequence ID" value="PON44625.1"/>
    <property type="molecule type" value="Genomic_DNA"/>
</dbReference>
<evidence type="ECO:0000313" key="1">
    <source>
        <dbReference type="EMBL" id="PON44625.1"/>
    </source>
</evidence>
<accession>A0A2P5B786</accession>
<proteinExistence type="predicted"/>
<gene>
    <name evidence="1" type="ORF">PanWU01x14_265050</name>
</gene>
<dbReference type="Proteomes" id="UP000237105">
    <property type="component" value="Unassembled WGS sequence"/>
</dbReference>
<dbReference type="AlphaFoldDB" id="A0A2P5B786"/>
<evidence type="ECO:0000313" key="2">
    <source>
        <dbReference type="Proteomes" id="UP000237105"/>
    </source>
</evidence>
<sequence>MTICSSSLGFNCSSSSSSCFDRNQALNIETNRKTYISIYSHLPKLLDWEVVGEQPFIVFIFHTRMSMGANGQLAVQRLCVSSNSNSTSLTKNDLYNYR</sequence>